<dbReference type="RefSeq" id="WP_173413595.1">
    <property type="nucleotide sequence ID" value="NZ_CP054139.1"/>
</dbReference>
<name>A0A7D4TVW1_9SPHI</name>
<reference evidence="1 2" key="1">
    <citation type="submission" date="2020-05" db="EMBL/GenBank/DDBJ databases">
        <title>Mucilaginibacter mali sp. nov.</title>
        <authorList>
            <person name="Kim H.S."/>
            <person name="Lee K.C."/>
            <person name="Suh M.K."/>
            <person name="Kim J.-S."/>
            <person name="Han K.-I."/>
            <person name="Eom M.K."/>
            <person name="Shin Y.K."/>
            <person name="Lee J.-S."/>
        </authorList>
    </citation>
    <scope>NUCLEOTIDE SEQUENCE [LARGE SCALE GENOMIC DNA]</scope>
    <source>
        <strain evidence="1 2">G2-14</strain>
    </source>
</reference>
<evidence type="ECO:0000313" key="2">
    <source>
        <dbReference type="Proteomes" id="UP000505355"/>
    </source>
</evidence>
<evidence type="ECO:0000313" key="1">
    <source>
        <dbReference type="EMBL" id="QKJ28897.1"/>
    </source>
</evidence>
<dbReference type="AlphaFoldDB" id="A0A7D4TVW1"/>
<dbReference type="EMBL" id="CP054139">
    <property type="protein sequence ID" value="QKJ28897.1"/>
    <property type="molecule type" value="Genomic_DNA"/>
</dbReference>
<dbReference type="KEGG" id="mmab:HQ865_03715"/>
<keyword evidence="2" id="KW-1185">Reference proteome</keyword>
<proteinExistence type="predicted"/>
<accession>A0A7D4TVW1</accession>
<organism evidence="1 2">
    <name type="scientific">Mucilaginibacter mali</name>
    <dbReference type="NCBI Taxonomy" id="2740462"/>
    <lineage>
        <taxon>Bacteria</taxon>
        <taxon>Pseudomonadati</taxon>
        <taxon>Bacteroidota</taxon>
        <taxon>Sphingobacteriia</taxon>
        <taxon>Sphingobacteriales</taxon>
        <taxon>Sphingobacteriaceae</taxon>
        <taxon>Mucilaginibacter</taxon>
    </lineage>
</organism>
<dbReference type="Proteomes" id="UP000505355">
    <property type="component" value="Chromosome"/>
</dbReference>
<sequence length="180" mass="20538">MNKRIITLCYRKIIRPNAALPWDKMVHGDSYMEFKMQAQNFSAGTPYTSYAQLLQHFPNAQKLTGMVTPSVTGYVQQLGGILPEILNTLGRRFLRIRSFQFEIINSDINDRDKHVVAINFFSEPLIWHDTINNYLLVSSHNTETPNDEDAEALTELFQLQPYLNIHSVASPQPLSKGEGL</sequence>
<gene>
    <name evidence="1" type="ORF">HQ865_03715</name>
</gene>
<protein>
    <submittedName>
        <fullName evidence="1">Uncharacterized protein</fullName>
    </submittedName>
</protein>